<gene>
    <name evidence="1" type="ORF">LDELB18P1_0253</name>
</gene>
<sequence>MTNFSGQNMNTMCTCGMMCGMCFAMQIYDSDGFSVSP</sequence>
<comment type="caution">
    <text evidence="1">The sequence shown here is derived from an EMBL/GenBank/DDBJ whole genome shotgun (WGS) entry which is preliminary data.</text>
</comment>
<proteinExistence type="predicted"/>
<evidence type="ECO:0000313" key="2">
    <source>
        <dbReference type="Proteomes" id="UP000292818"/>
    </source>
</evidence>
<protein>
    <submittedName>
        <fullName evidence="1">Uncharacterized protein</fullName>
    </submittedName>
</protein>
<dbReference type="AlphaFoldDB" id="A0A4V2E1C8"/>
<accession>A0A4V2E1C8</accession>
<evidence type="ECO:0000313" key="1">
    <source>
        <dbReference type="EMBL" id="RZM17295.1"/>
    </source>
</evidence>
<organism evidence="1 2">
    <name type="scientific">Lactobacillus delbrueckii</name>
    <dbReference type="NCBI Taxonomy" id="1584"/>
    <lineage>
        <taxon>Bacteria</taxon>
        <taxon>Bacillati</taxon>
        <taxon>Bacillota</taxon>
        <taxon>Bacilli</taxon>
        <taxon>Lactobacillales</taxon>
        <taxon>Lactobacillaceae</taxon>
        <taxon>Lactobacillus</taxon>
    </lineage>
</organism>
<name>A0A4V2E1C8_9LACO</name>
<dbReference type="EMBL" id="SETJ01000014">
    <property type="protein sequence ID" value="RZM17295.1"/>
    <property type="molecule type" value="Genomic_DNA"/>
</dbReference>
<reference evidence="1 2" key="1">
    <citation type="submission" date="2019-01" db="EMBL/GenBank/DDBJ databases">
        <title>Colonization of the human gut by bovine bacteria present in Parmesan cheese.</title>
        <authorList>
            <person name="Lugli G.A."/>
            <person name="Milani C."/>
        </authorList>
    </citation>
    <scope>NUCLEOTIDE SEQUENCE [LARGE SCALE GENOMIC DNA]</scope>
    <source>
        <strain evidence="1 2">LDELB18P1</strain>
    </source>
</reference>
<dbReference type="Proteomes" id="UP000292818">
    <property type="component" value="Unassembled WGS sequence"/>
</dbReference>